<reference evidence="4 5" key="1">
    <citation type="submission" date="2020-08" db="EMBL/GenBank/DDBJ databases">
        <title>Sequencing the genomes of 1000 actinobacteria strains.</title>
        <authorList>
            <person name="Klenk H.-P."/>
        </authorList>
    </citation>
    <scope>NUCLEOTIDE SEQUENCE [LARGE SCALE GENOMIC DNA]</scope>
    <source>
        <strain evidence="4 5">DSM 23694</strain>
    </source>
</reference>
<organism evidence="4 5">
    <name type="scientific">Neomicrococcus lactis</name>
    <dbReference type="NCBI Taxonomy" id="732241"/>
    <lineage>
        <taxon>Bacteria</taxon>
        <taxon>Bacillati</taxon>
        <taxon>Actinomycetota</taxon>
        <taxon>Actinomycetes</taxon>
        <taxon>Micrococcales</taxon>
        <taxon>Micrococcaceae</taxon>
        <taxon>Neomicrococcus</taxon>
    </lineage>
</organism>
<evidence type="ECO:0000313" key="5">
    <source>
        <dbReference type="Proteomes" id="UP000523863"/>
    </source>
</evidence>
<evidence type="ECO:0000259" key="3">
    <source>
        <dbReference type="Pfam" id="PF00296"/>
    </source>
</evidence>
<protein>
    <submittedName>
        <fullName evidence="4">Putative LLM family oxidoreductase</fullName>
    </submittedName>
</protein>
<dbReference type="PANTHER" id="PTHR30137">
    <property type="entry name" value="LUCIFERASE-LIKE MONOOXYGENASE"/>
    <property type="match status" value="1"/>
</dbReference>
<dbReference type="EMBL" id="JACHBL010000001">
    <property type="protein sequence ID" value="MBB5598427.1"/>
    <property type="molecule type" value="Genomic_DNA"/>
</dbReference>
<sequence length="350" mass="38170">MAHALNGQLEIGAETFGDVTIDENGNLESHAQVLRNVIDEGVLADQVGLDFFGVGEHHRDDMAVSAPEIVLAGIATRTENIRLGTAVTVLSSDDPVRLYERFATLDAISNGRAEIIAGRGSFIESFPLFGYNLQDYEVLFEEKLDLLAKLVKGEPVTWAGETRSALKNQVVYPTVENAPIKTWVGVGGSPQSVVRAARHQLPLTLAIIGGNPLAFEGLANLYRRSLQEFGHEQLPISAHLHGLVTDSDDEAFDIIWPHYRLYRSRIGAERGWPEASQMELRAALADNGHMLAGSPETVARKMTRVAKGLGLSRIDVKYSQGTLPHATLMKSIELLGTKVKPLVLDMMSEG</sequence>
<dbReference type="Pfam" id="PF00296">
    <property type="entry name" value="Bac_luciferase"/>
    <property type="match status" value="1"/>
</dbReference>
<dbReference type="NCBIfam" id="TIGR03858">
    <property type="entry name" value="LLM_2I7G"/>
    <property type="match status" value="1"/>
</dbReference>
<evidence type="ECO:0000256" key="2">
    <source>
        <dbReference type="ARBA" id="ARBA00023033"/>
    </source>
</evidence>
<gene>
    <name evidence="4" type="ORF">BKA12_001507</name>
</gene>
<accession>A0A7W8YBJ6</accession>
<dbReference type="AlphaFoldDB" id="A0A7W8YBJ6"/>
<evidence type="ECO:0000313" key="4">
    <source>
        <dbReference type="EMBL" id="MBB5598427.1"/>
    </source>
</evidence>
<keyword evidence="2" id="KW-0503">Monooxygenase</keyword>
<comment type="caution">
    <text evidence="4">The sequence shown here is derived from an EMBL/GenBank/DDBJ whole genome shotgun (WGS) entry which is preliminary data.</text>
</comment>
<dbReference type="GO" id="GO:0005829">
    <property type="term" value="C:cytosol"/>
    <property type="evidence" value="ECO:0007669"/>
    <property type="project" value="TreeGrafter"/>
</dbReference>
<keyword evidence="1" id="KW-0560">Oxidoreductase</keyword>
<dbReference type="InterPro" id="IPR022290">
    <property type="entry name" value="LLM_Atu2307-like"/>
</dbReference>
<dbReference type="InterPro" id="IPR011251">
    <property type="entry name" value="Luciferase-like_dom"/>
</dbReference>
<dbReference type="GO" id="GO:0016705">
    <property type="term" value="F:oxidoreductase activity, acting on paired donors, with incorporation or reduction of molecular oxygen"/>
    <property type="evidence" value="ECO:0007669"/>
    <property type="project" value="InterPro"/>
</dbReference>
<keyword evidence="5" id="KW-1185">Reference proteome</keyword>
<dbReference type="PANTHER" id="PTHR30137:SF8">
    <property type="entry name" value="BLR5498 PROTEIN"/>
    <property type="match status" value="1"/>
</dbReference>
<dbReference type="InterPro" id="IPR036661">
    <property type="entry name" value="Luciferase-like_sf"/>
</dbReference>
<evidence type="ECO:0000256" key="1">
    <source>
        <dbReference type="ARBA" id="ARBA00023002"/>
    </source>
</evidence>
<dbReference type="Gene3D" id="3.20.20.30">
    <property type="entry name" value="Luciferase-like domain"/>
    <property type="match status" value="1"/>
</dbReference>
<name>A0A7W8YBJ6_9MICC</name>
<dbReference type="Proteomes" id="UP000523863">
    <property type="component" value="Unassembled WGS sequence"/>
</dbReference>
<dbReference type="GO" id="GO:0004497">
    <property type="term" value="F:monooxygenase activity"/>
    <property type="evidence" value="ECO:0007669"/>
    <property type="project" value="UniProtKB-KW"/>
</dbReference>
<proteinExistence type="predicted"/>
<feature type="domain" description="Luciferase-like" evidence="3">
    <location>
        <begin position="20"/>
        <end position="307"/>
    </location>
</feature>
<dbReference type="SUPFAM" id="SSF51679">
    <property type="entry name" value="Bacterial luciferase-like"/>
    <property type="match status" value="1"/>
</dbReference>
<dbReference type="InterPro" id="IPR050766">
    <property type="entry name" value="Bact_Lucif_Oxidored"/>
</dbReference>